<evidence type="ECO:0000313" key="2">
    <source>
        <dbReference type="EMBL" id="MDN4616434.1"/>
    </source>
</evidence>
<feature type="compositionally biased region" description="Pro residues" evidence="1">
    <location>
        <begin position="40"/>
        <end position="50"/>
    </location>
</feature>
<gene>
    <name evidence="2" type="ORF">P5G50_18455</name>
</gene>
<keyword evidence="3" id="KW-1185">Reference proteome</keyword>
<feature type="region of interest" description="Disordered" evidence="1">
    <location>
        <begin position="36"/>
        <end position="61"/>
    </location>
</feature>
<protein>
    <recommendedName>
        <fullName evidence="4">Helix-turn-helix domain-containing protein</fullName>
    </recommendedName>
</protein>
<evidence type="ECO:0000313" key="3">
    <source>
        <dbReference type="Proteomes" id="UP001174208"/>
    </source>
</evidence>
<accession>A0ABT8KG41</accession>
<proteinExistence type="predicted"/>
<dbReference type="Proteomes" id="UP001174208">
    <property type="component" value="Unassembled WGS sequence"/>
</dbReference>
<dbReference type="RefSeq" id="WP_301209613.1">
    <property type="nucleotide sequence ID" value="NZ_JAROCF010000002.1"/>
</dbReference>
<comment type="caution">
    <text evidence="2">The sequence shown here is derived from an EMBL/GenBank/DDBJ whole genome shotgun (WGS) entry which is preliminary data.</text>
</comment>
<reference evidence="2" key="1">
    <citation type="submission" date="2023-06" db="EMBL/GenBank/DDBJ databases">
        <title>MT1 and MT2 Draft Genomes of Novel Species.</title>
        <authorList>
            <person name="Venkateswaran K."/>
        </authorList>
    </citation>
    <scope>NUCLEOTIDE SEQUENCE</scope>
    <source>
        <strain evidence="2">F6_8S_P_1B</strain>
    </source>
</reference>
<organism evidence="2 3">
    <name type="scientific">Leifsonia williamsii</name>
    <dbReference type="NCBI Taxonomy" id="3035919"/>
    <lineage>
        <taxon>Bacteria</taxon>
        <taxon>Bacillati</taxon>
        <taxon>Actinomycetota</taxon>
        <taxon>Actinomycetes</taxon>
        <taxon>Micrococcales</taxon>
        <taxon>Microbacteriaceae</taxon>
        <taxon>Leifsonia</taxon>
    </lineage>
</organism>
<evidence type="ECO:0008006" key="4">
    <source>
        <dbReference type="Google" id="ProtNLM"/>
    </source>
</evidence>
<evidence type="ECO:0000256" key="1">
    <source>
        <dbReference type="SAM" id="MobiDB-lite"/>
    </source>
</evidence>
<sequence>MKVEFPDAVWGRLASIADKREMRIADLIVETAHHLLGTTPPHPTQRPPAPNGGNHGARPALNWHDPAVEAEIRELITLHRSGPQIAAHFGVSYDSVRTALKGLNIPTDTRKITNPKGNEA</sequence>
<name>A0ABT8KG41_9MICO</name>
<dbReference type="EMBL" id="JAROCF010000002">
    <property type="protein sequence ID" value="MDN4616434.1"/>
    <property type="molecule type" value="Genomic_DNA"/>
</dbReference>